<evidence type="ECO:0000256" key="2">
    <source>
        <dbReference type="ARBA" id="ARBA00022679"/>
    </source>
</evidence>
<protein>
    <submittedName>
        <fullName evidence="6">Phosphatidylinositol kinase</fullName>
    </submittedName>
</protein>
<dbReference type="GO" id="GO:0004674">
    <property type="term" value="F:protein serine/threonine kinase activity"/>
    <property type="evidence" value="ECO:0007669"/>
    <property type="project" value="TreeGrafter"/>
</dbReference>
<comment type="similarity">
    <text evidence="1">Belongs to the HipA Ser/Thr kinase family.</text>
</comment>
<evidence type="ECO:0000256" key="1">
    <source>
        <dbReference type="ARBA" id="ARBA00010164"/>
    </source>
</evidence>
<evidence type="ECO:0000256" key="3">
    <source>
        <dbReference type="ARBA" id="ARBA00022777"/>
    </source>
</evidence>
<dbReference type="Gene3D" id="1.10.1070.20">
    <property type="match status" value="1"/>
</dbReference>
<dbReference type="PANTHER" id="PTHR37419">
    <property type="entry name" value="SERINE/THREONINE-PROTEIN KINASE TOXIN HIPA"/>
    <property type="match status" value="1"/>
</dbReference>
<proteinExistence type="inferred from homology"/>
<keyword evidence="3 6" id="KW-0418">Kinase</keyword>
<dbReference type="InterPro" id="IPR012893">
    <property type="entry name" value="HipA-like_C"/>
</dbReference>
<dbReference type="EMBL" id="MSCH01000003">
    <property type="protein sequence ID" value="PQJ53115.1"/>
    <property type="molecule type" value="Genomic_DNA"/>
</dbReference>
<dbReference type="Pfam" id="PF13657">
    <property type="entry name" value="Couple_hipA"/>
    <property type="match status" value="1"/>
</dbReference>
<gene>
    <name evidence="6" type="ORF">BTO11_05200</name>
</gene>
<dbReference type="RefSeq" id="WP_105051591.1">
    <property type="nucleotide sequence ID" value="NZ_BMYG01000003.1"/>
</dbReference>
<reference evidence="6 7" key="1">
    <citation type="submission" date="2016-12" db="EMBL/GenBank/DDBJ databases">
        <title>Diversity of luminous bacteria.</title>
        <authorList>
            <person name="Yoshizawa S."/>
            <person name="Kogure K."/>
        </authorList>
    </citation>
    <scope>NUCLEOTIDE SEQUENCE [LARGE SCALE GENOMIC DNA]</scope>
    <source>
        <strain evidence="6 7">SA4-48</strain>
    </source>
</reference>
<dbReference type="PANTHER" id="PTHR37419:SF8">
    <property type="entry name" value="TOXIN YJJJ"/>
    <property type="match status" value="1"/>
</dbReference>
<feature type="domain" description="HipA N-terminal subdomain 1" evidence="5">
    <location>
        <begin position="22"/>
        <end position="120"/>
    </location>
</feature>
<dbReference type="GO" id="GO:0005829">
    <property type="term" value="C:cytosol"/>
    <property type="evidence" value="ECO:0007669"/>
    <property type="project" value="TreeGrafter"/>
</dbReference>
<comment type="caution">
    <text evidence="6">The sequence shown here is derived from an EMBL/GenBank/DDBJ whole genome shotgun (WGS) entry which is preliminary data.</text>
</comment>
<organism evidence="6 7">
    <name type="scientific">Psychrosphaera saromensis</name>
    <dbReference type="NCBI Taxonomy" id="716813"/>
    <lineage>
        <taxon>Bacteria</taxon>
        <taxon>Pseudomonadati</taxon>
        <taxon>Pseudomonadota</taxon>
        <taxon>Gammaproteobacteria</taxon>
        <taxon>Alteromonadales</taxon>
        <taxon>Pseudoalteromonadaceae</taxon>
        <taxon>Psychrosphaera</taxon>
    </lineage>
</organism>
<dbReference type="Proteomes" id="UP000239007">
    <property type="component" value="Unassembled WGS sequence"/>
</dbReference>
<evidence type="ECO:0000313" key="7">
    <source>
        <dbReference type="Proteomes" id="UP000239007"/>
    </source>
</evidence>
<sequence length="441" mass="48522">MNYLQVKKLDVKRKLSDGTSVFVGELAQNKQGVYFQYDDNYLAKFNNLSPFNLNADTSLQIAPATPHNGLHGAFSDSLPDGWGLLLMDRIFRQADILPSQITAMDRLSFVGNGAMGALSFSPTSELKQQSDISQISIAELGMQAQAIFDGQTSDVLQALVNAGSSGGARPKAQLYLNDNDNNYCSTSSSQNNQAYLVKFTSSQLSLGHEEGICEAAYLSLAKTAGIDVPEWKLLDAPEKSGAEKWLAVKRFDTIKNKSSGKNTAENNVATEGRLHLHSACGLLDADFRMPSLDYEDLIKASSLLCKSPAAGQAMFRRMIFNLFGLNQDDHSKNWAFLQDDIGKWQLAPFYDITYSPTPFNEHSTAFSGFGKTPSLQVMKKLAAHANFSNWKEAQQVIQEVVDAINNFANVAKTLNVKTDTIKLISKQLDNVYNENKILLTV</sequence>
<evidence type="ECO:0000313" key="6">
    <source>
        <dbReference type="EMBL" id="PQJ53115.1"/>
    </source>
</evidence>
<dbReference type="AlphaFoldDB" id="A0A2S7UTQ0"/>
<dbReference type="InterPro" id="IPR017508">
    <property type="entry name" value="HipA_N1"/>
</dbReference>
<dbReference type="OrthoDB" id="9805913at2"/>
<keyword evidence="7" id="KW-1185">Reference proteome</keyword>
<feature type="domain" description="HipA-like C-terminal" evidence="4">
    <location>
        <begin position="164"/>
        <end position="405"/>
    </location>
</feature>
<dbReference type="InterPro" id="IPR052028">
    <property type="entry name" value="HipA_Ser/Thr_kinase"/>
</dbReference>
<accession>A0A2S7UTQ0</accession>
<evidence type="ECO:0000259" key="4">
    <source>
        <dbReference type="Pfam" id="PF07804"/>
    </source>
</evidence>
<evidence type="ECO:0000259" key="5">
    <source>
        <dbReference type="Pfam" id="PF13657"/>
    </source>
</evidence>
<name>A0A2S7UTQ0_9GAMM</name>
<dbReference type="Pfam" id="PF07804">
    <property type="entry name" value="HipA_C"/>
    <property type="match status" value="1"/>
</dbReference>
<keyword evidence="2" id="KW-0808">Transferase</keyword>